<organism evidence="1 2">
    <name type="scientific">Brevibacillus formosus</name>
    <dbReference type="NCBI Taxonomy" id="54913"/>
    <lineage>
        <taxon>Bacteria</taxon>
        <taxon>Bacillati</taxon>
        <taxon>Bacillota</taxon>
        <taxon>Bacilli</taxon>
        <taxon>Bacillales</taxon>
        <taxon>Paenibacillaceae</taxon>
        <taxon>Brevibacillus</taxon>
    </lineage>
</organism>
<sequence length="80" mass="9246">MNIKKNQVFVELEIANWDNTDLASTLYEMCYSHKEYENDVVEVHQVVDLGKSKYLVIINITQDLDNLGDELDNPYIVKGP</sequence>
<accession>A0A220MK78</accession>
<dbReference type="AlphaFoldDB" id="A0A220MK78"/>
<evidence type="ECO:0000313" key="2">
    <source>
        <dbReference type="Proteomes" id="UP000197781"/>
    </source>
</evidence>
<dbReference type="Proteomes" id="UP000197781">
    <property type="component" value="Chromosome"/>
</dbReference>
<gene>
    <name evidence="1" type="ORF">BP422_17910</name>
</gene>
<proteinExistence type="predicted"/>
<name>A0A220MK78_9BACL</name>
<dbReference type="EMBL" id="CP018145">
    <property type="protein sequence ID" value="ASJ55255.1"/>
    <property type="molecule type" value="Genomic_DNA"/>
</dbReference>
<evidence type="ECO:0000313" key="1">
    <source>
        <dbReference type="EMBL" id="ASJ55255.1"/>
    </source>
</evidence>
<dbReference type="KEGG" id="bfm:BP422_17910"/>
<dbReference type="RefSeq" id="WP_088908937.1">
    <property type="nucleotide sequence ID" value="NZ_CP018145.1"/>
</dbReference>
<reference evidence="1 2" key="1">
    <citation type="submission" date="2016-11" db="EMBL/GenBank/DDBJ databases">
        <authorList>
            <person name="Jaros S."/>
            <person name="Januszkiewicz K."/>
            <person name="Wedrychowicz H."/>
        </authorList>
    </citation>
    <scope>NUCLEOTIDE SEQUENCE [LARGE SCALE GENOMIC DNA]</scope>
    <source>
        <strain evidence="1 2">NF2</strain>
    </source>
</reference>
<protein>
    <submittedName>
        <fullName evidence="1">Uncharacterized protein</fullName>
    </submittedName>
</protein>